<evidence type="ECO:0000256" key="2">
    <source>
        <dbReference type="PROSITE-ProRule" id="PRU00708"/>
    </source>
</evidence>
<sequence length="721" mass="82291">MRKSLYLQIVWQNFNKITSSRSTTSLSVCSSSIISHILRRTSSNNNPKIADDSSWLMQKKEYHSNRCILNASSASSTSESGKDYLTSKSISLGVDESGIPLSQSFLKPTISYEEFISKCRAMELGELEATSENVNDLYLYVKYDRISGLSHCSREQLEGLYKYAFLNCYRFESSFDRSLCAQSLFDKLMEILFQRELKEFDLSLLEGKNKVHLKPEDVIPVTFNDTDLYVILIDIYSENKFPEQTFELFESMKKHFQILHKQEEILQGLASAMDDDGADTDNATPSSSSTTSREMDEIDESSGIVINPEHVDDVLKIELEHIYEDQADETSILQKTDEAPSYISVLDAPEDPNDTDILVPNFPRLNPRAFNQLIDACAGIGRIKDIYQILQFMIANNIEMSTDTLNKAIKACIPSGSSYEALKLFDMIREKSELTVKPDIETCKLLLNTCYEAGDEHNYKDIYEGMKRMIVNKETGVTEGQYESELLMDYLKCKCATAASENCSECLKLVEDFESKTGRKLSIDYYNQVLQAAAKVGDKKTALKILEKTLREYTASKENTSQAPSTYTLPNMDTFNGALKALSYDGDLRTVDLYKHLRKLCRDLFHPNTETFNAIIAAEIKRGDIMKAKKILREMRARGLAPNATTFNQLFYGYYKTDWEHHMKEFRERERTSVFKAYYERWEKEHATLANTQDDLSDEAQKAIEEIMFAPSTTDKDPTSK</sequence>
<dbReference type="PROSITE" id="PS51375">
    <property type="entry name" value="PPR"/>
    <property type="match status" value="2"/>
</dbReference>
<dbReference type="InterPro" id="IPR011990">
    <property type="entry name" value="TPR-like_helical_dom_sf"/>
</dbReference>
<feature type="repeat" description="PPR" evidence="2">
    <location>
        <begin position="366"/>
        <end position="400"/>
    </location>
</feature>
<keyword evidence="5" id="KW-1185">Reference proteome</keyword>
<dbReference type="PANTHER" id="PTHR47942:SF63">
    <property type="entry name" value="PENTATRICOPEPTIDE REPEAT-CONTAINING PROTEIN"/>
    <property type="match status" value="1"/>
</dbReference>
<dbReference type="GeneID" id="68102910"/>
<dbReference type="Proteomes" id="UP000816034">
    <property type="component" value="Unassembled WGS sequence"/>
</dbReference>
<dbReference type="Gene3D" id="1.25.40.10">
    <property type="entry name" value="Tetratricopeptide repeat domain"/>
    <property type="match status" value="2"/>
</dbReference>
<organism evidence="4 5">
    <name type="scientific">Naegleria lovaniensis</name>
    <name type="common">Amoeba</name>
    <dbReference type="NCBI Taxonomy" id="51637"/>
    <lineage>
        <taxon>Eukaryota</taxon>
        <taxon>Discoba</taxon>
        <taxon>Heterolobosea</taxon>
        <taxon>Tetramitia</taxon>
        <taxon>Eutetramitia</taxon>
        <taxon>Vahlkampfiidae</taxon>
        <taxon>Naegleria</taxon>
    </lineage>
</organism>
<dbReference type="RefSeq" id="XP_044543886.1">
    <property type="nucleotide sequence ID" value="XM_044686002.1"/>
</dbReference>
<dbReference type="Pfam" id="PF13041">
    <property type="entry name" value="PPR_2"/>
    <property type="match status" value="1"/>
</dbReference>
<name>A0AA88GFM4_NAELO</name>
<dbReference type="PANTHER" id="PTHR47942">
    <property type="entry name" value="TETRATRICOPEPTIDE REPEAT (TPR)-LIKE SUPERFAMILY PROTEIN-RELATED"/>
    <property type="match status" value="1"/>
</dbReference>
<evidence type="ECO:0000256" key="3">
    <source>
        <dbReference type="SAM" id="MobiDB-lite"/>
    </source>
</evidence>
<dbReference type="NCBIfam" id="TIGR00756">
    <property type="entry name" value="PPR"/>
    <property type="match status" value="1"/>
</dbReference>
<evidence type="ECO:0000256" key="1">
    <source>
        <dbReference type="ARBA" id="ARBA00022737"/>
    </source>
</evidence>
<comment type="caution">
    <text evidence="4">The sequence shown here is derived from an EMBL/GenBank/DDBJ whole genome shotgun (WGS) entry which is preliminary data.</text>
</comment>
<keyword evidence="1" id="KW-0677">Repeat</keyword>
<protein>
    <recommendedName>
        <fullName evidence="6">Pentacotripeptide-repeat region of PRORP domain-containing protein</fullName>
    </recommendedName>
</protein>
<accession>A0AA88GFM4</accession>
<feature type="region of interest" description="Disordered" evidence="3">
    <location>
        <begin position="273"/>
        <end position="300"/>
    </location>
</feature>
<proteinExistence type="predicted"/>
<gene>
    <name evidence="4" type="ORF">C9374_010456</name>
</gene>
<evidence type="ECO:0000313" key="5">
    <source>
        <dbReference type="Proteomes" id="UP000816034"/>
    </source>
</evidence>
<dbReference type="Pfam" id="PF01535">
    <property type="entry name" value="PPR"/>
    <property type="match status" value="1"/>
</dbReference>
<feature type="repeat" description="PPR" evidence="2">
    <location>
        <begin position="608"/>
        <end position="642"/>
    </location>
</feature>
<dbReference type="EMBL" id="PYSW02000043">
    <property type="protein sequence ID" value="KAG2374712.1"/>
    <property type="molecule type" value="Genomic_DNA"/>
</dbReference>
<dbReference type="InterPro" id="IPR051222">
    <property type="entry name" value="PPR/CCM1_RNA-binding"/>
</dbReference>
<evidence type="ECO:0008006" key="6">
    <source>
        <dbReference type="Google" id="ProtNLM"/>
    </source>
</evidence>
<evidence type="ECO:0000313" key="4">
    <source>
        <dbReference type="EMBL" id="KAG2374712.1"/>
    </source>
</evidence>
<dbReference type="InterPro" id="IPR002885">
    <property type="entry name" value="PPR_rpt"/>
</dbReference>
<reference evidence="4 5" key="1">
    <citation type="journal article" date="2018" name="BMC Genomics">
        <title>The genome of Naegleria lovaniensis, the basis for a comparative approach to unravel pathogenicity factors of the human pathogenic amoeba N. fowleri.</title>
        <authorList>
            <person name="Liechti N."/>
            <person name="Schurch N."/>
            <person name="Bruggmann R."/>
            <person name="Wittwer M."/>
        </authorList>
    </citation>
    <scope>NUCLEOTIDE SEQUENCE [LARGE SCALE GENOMIC DNA]</scope>
    <source>
        <strain evidence="4 5">ATCC 30569</strain>
    </source>
</reference>
<feature type="compositionally biased region" description="Polar residues" evidence="3">
    <location>
        <begin position="281"/>
        <end position="292"/>
    </location>
</feature>
<dbReference type="AlphaFoldDB" id="A0AA88GFM4"/>